<name>A0A6N7XMM2_9ACTN</name>
<evidence type="ECO:0000313" key="10">
    <source>
        <dbReference type="Proteomes" id="UP000469325"/>
    </source>
</evidence>
<dbReference type="PANTHER" id="PTHR22926:SF3">
    <property type="entry name" value="UNDECAPRENYL-PHOSPHATE ALPHA-N-ACETYLGLUCOSAMINYL 1-PHOSPHATE TRANSFERASE"/>
    <property type="match status" value="1"/>
</dbReference>
<keyword evidence="7" id="KW-0460">Magnesium</keyword>
<dbReference type="Proteomes" id="UP000469325">
    <property type="component" value="Unassembled WGS sequence"/>
</dbReference>
<dbReference type="Pfam" id="PF00953">
    <property type="entry name" value="Glycos_transf_4"/>
    <property type="match status" value="1"/>
</dbReference>
<comment type="subcellular location">
    <subcellularLocation>
        <location evidence="1">Cell membrane</location>
        <topology evidence="1">Multi-pass membrane protein</topology>
    </subcellularLocation>
</comment>
<feature type="transmembrane region" description="Helical" evidence="8">
    <location>
        <begin position="72"/>
        <end position="98"/>
    </location>
</feature>
<dbReference type="InterPro" id="IPR000715">
    <property type="entry name" value="Glycosyl_transferase_4"/>
</dbReference>
<keyword evidence="5 8" id="KW-1133">Transmembrane helix</keyword>
<feature type="transmembrane region" description="Helical" evidence="8">
    <location>
        <begin position="246"/>
        <end position="265"/>
    </location>
</feature>
<feature type="transmembrane region" description="Helical" evidence="8">
    <location>
        <begin position="157"/>
        <end position="175"/>
    </location>
</feature>
<sequence>MKCRCSRGFSQPRPLWTSPLPHLRPNLRAFHCACAFPSRRGTLFPLDEHPVSWTGLCDVDTGGGEKRVIQSWVSYLCVFAAALLTSLAITPVAGKVAWKLGAVDYPSARRINKKPIPRMGGIAVFSGIIAAFVIQYLGSLYLGWPPVLIPSPHLESLRYEGIALGFAIIFITGMLDDVFQLKPLQKLLGQAIAASVAAFAGCVIGVIVNPLTGGPLELGWLAYPITIVYLVAYVNIFNLIDGLDGLASGIAAIASLTMFVLSYLAGRGDAASLSIAILGSTLGFLRYNFHPASIFLGDSGSLLIGYALGAVSLLSVTRVAGLTTIIVPLVIAAVPIIDTFSAIVRRWRAHVSIGQADRGHIHHRLISEGFDQREAVLFMYAWTGVLCLGSIVMTQVSLWPRMLIFALLLVVSAIIARHLHLFRPVLLHHTNPKTGDDELISPQDPDFEVEEERLEEREHFHHHHQDEN</sequence>
<dbReference type="CDD" id="cd06853">
    <property type="entry name" value="GT_WecA_like"/>
    <property type="match status" value="1"/>
</dbReference>
<evidence type="ECO:0000256" key="2">
    <source>
        <dbReference type="ARBA" id="ARBA00022475"/>
    </source>
</evidence>
<dbReference type="PANTHER" id="PTHR22926">
    <property type="entry name" value="PHOSPHO-N-ACETYLMURAMOYL-PENTAPEPTIDE-TRANSFERASE"/>
    <property type="match status" value="1"/>
</dbReference>
<feature type="transmembrane region" description="Helical" evidence="8">
    <location>
        <begin position="187"/>
        <end position="208"/>
    </location>
</feature>
<dbReference type="InterPro" id="IPR018480">
    <property type="entry name" value="PNAcMuramoyl-5peptid_Trfase_CS"/>
</dbReference>
<feature type="transmembrane region" description="Helical" evidence="8">
    <location>
        <begin position="398"/>
        <end position="416"/>
    </location>
</feature>
<evidence type="ECO:0000256" key="8">
    <source>
        <dbReference type="SAM" id="Phobius"/>
    </source>
</evidence>
<reference evidence="9 10" key="1">
    <citation type="submission" date="2019-08" db="EMBL/GenBank/DDBJ databases">
        <title>In-depth cultivation of the pig gut microbiome towards novel bacterial diversity and tailored functional studies.</title>
        <authorList>
            <person name="Wylensek D."/>
            <person name="Hitch T.C.A."/>
            <person name="Clavel T."/>
        </authorList>
    </citation>
    <scope>NUCLEOTIDE SEQUENCE [LARGE SCALE GENOMIC DNA]</scope>
    <source>
        <strain evidence="9 10">CA-Schmier-601-WT-1</strain>
    </source>
</reference>
<evidence type="ECO:0000313" key="9">
    <source>
        <dbReference type="EMBL" id="MST72204.1"/>
    </source>
</evidence>
<accession>A0A6N7XMM2</accession>
<gene>
    <name evidence="9" type="ORF">FYJ68_03655</name>
</gene>
<organism evidence="9 10">
    <name type="scientific">Olsenella porci</name>
    <dbReference type="NCBI Taxonomy" id="2652279"/>
    <lineage>
        <taxon>Bacteria</taxon>
        <taxon>Bacillati</taxon>
        <taxon>Actinomycetota</taxon>
        <taxon>Coriobacteriia</taxon>
        <taxon>Coriobacteriales</taxon>
        <taxon>Atopobiaceae</taxon>
        <taxon>Olsenella</taxon>
    </lineage>
</organism>
<feature type="transmembrane region" description="Helical" evidence="8">
    <location>
        <begin position="119"/>
        <end position="137"/>
    </location>
</feature>
<feature type="transmembrane region" description="Helical" evidence="8">
    <location>
        <begin position="375"/>
        <end position="392"/>
    </location>
</feature>
<proteinExistence type="predicted"/>
<protein>
    <submittedName>
        <fullName evidence="9">Undecaprenyl/decaprenyl-phosphate alpha-N-acetylglucosaminyl 1-phosphate transferase</fullName>
    </submittedName>
</protein>
<keyword evidence="2" id="KW-1003">Cell membrane</keyword>
<dbReference type="GO" id="GO:0009103">
    <property type="term" value="P:lipopolysaccharide biosynthetic process"/>
    <property type="evidence" value="ECO:0007669"/>
    <property type="project" value="TreeGrafter"/>
</dbReference>
<evidence type="ECO:0000256" key="4">
    <source>
        <dbReference type="ARBA" id="ARBA00022692"/>
    </source>
</evidence>
<feature type="transmembrane region" description="Helical" evidence="8">
    <location>
        <begin position="220"/>
        <end position="239"/>
    </location>
</feature>
<keyword evidence="7" id="KW-0479">Metal-binding</keyword>
<evidence type="ECO:0000256" key="1">
    <source>
        <dbReference type="ARBA" id="ARBA00004651"/>
    </source>
</evidence>
<dbReference type="GO" id="GO:0071555">
    <property type="term" value="P:cell wall organization"/>
    <property type="evidence" value="ECO:0007669"/>
    <property type="project" value="TreeGrafter"/>
</dbReference>
<feature type="transmembrane region" description="Helical" evidence="8">
    <location>
        <begin position="325"/>
        <end position="344"/>
    </location>
</feature>
<dbReference type="EMBL" id="VUNC01000002">
    <property type="protein sequence ID" value="MST72204.1"/>
    <property type="molecule type" value="Genomic_DNA"/>
</dbReference>
<keyword evidence="10" id="KW-1185">Reference proteome</keyword>
<evidence type="ECO:0000256" key="6">
    <source>
        <dbReference type="ARBA" id="ARBA00023136"/>
    </source>
</evidence>
<evidence type="ECO:0000256" key="3">
    <source>
        <dbReference type="ARBA" id="ARBA00022679"/>
    </source>
</evidence>
<keyword evidence="4 8" id="KW-0812">Transmembrane</keyword>
<dbReference type="AlphaFoldDB" id="A0A6N7XMM2"/>
<evidence type="ECO:0000256" key="5">
    <source>
        <dbReference type="ARBA" id="ARBA00022989"/>
    </source>
</evidence>
<dbReference type="GO" id="GO:0005886">
    <property type="term" value="C:plasma membrane"/>
    <property type="evidence" value="ECO:0007669"/>
    <property type="project" value="UniProtKB-SubCell"/>
</dbReference>
<comment type="caution">
    <text evidence="9">The sequence shown here is derived from an EMBL/GenBank/DDBJ whole genome shotgun (WGS) entry which is preliminary data.</text>
</comment>
<dbReference type="PROSITE" id="PS01348">
    <property type="entry name" value="MRAY_2"/>
    <property type="match status" value="1"/>
</dbReference>
<dbReference type="GO" id="GO:0046872">
    <property type="term" value="F:metal ion binding"/>
    <property type="evidence" value="ECO:0007669"/>
    <property type="project" value="UniProtKB-KW"/>
</dbReference>
<feature type="transmembrane region" description="Helical" evidence="8">
    <location>
        <begin position="271"/>
        <end position="289"/>
    </location>
</feature>
<feature type="binding site" evidence="7">
    <location>
        <position position="298"/>
    </location>
    <ligand>
        <name>Mg(2+)</name>
        <dbReference type="ChEBI" id="CHEBI:18420"/>
    </ligand>
</feature>
<keyword evidence="3 9" id="KW-0808">Transferase</keyword>
<dbReference type="GO" id="GO:0044038">
    <property type="term" value="P:cell wall macromolecule biosynthetic process"/>
    <property type="evidence" value="ECO:0007669"/>
    <property type="project" value="TreeGrafter"/>
</dbReference>
<comment type="cofactor">
    <cofactor evidence="7">
        <name>Mg(2+)</name>
        <dbReference type="ChEBI" id="CHEBI:18420"/>
    </cofactor>
</comment>
<dbReference type="GO" id="GO:0016780">
    <property type="term" value="F:phosphotransferase activity, for other substituted phosphate groups"/>
    <property type="evidence" value="ECO:0007669"/>
    <property type="project" value="InterPro"/>
</dbReference>
<keyword evidence="6 8" id="KW-0472">Membrane</keyword>
<evidence type="ECO:0000256" key="7">
    <source>
        <dbReference type="PIRSR" id="PIRSR600715-1"/>
    </source>
</evidence>
<feature type="binding site" evidence="7">
    <location>
        <position position="238"/>
    </location>
    <ligand>
        <name>Mg(2+)</name>
        <dbReference type="ChEBI" id="CHEBI:18420"/>
    </ligand>
</feature>